<dbReference type="InterPro" id="IPR001279">
    <property type="entry name" value="Metallo-B-lactamas"/>
</dbReference>
<evidence type="ECO:0000256" key="5">
    <source>
        <dbReference type="ARBA" id="ARBA00022833"/>
    </source>
</evidence>
<feature type="region of interest" description="Disordered" evidence="6">
    <location>
        <begin position="193"/>
        <end position="222"/>
    </location>
</feature>
<evidence type="ECO:0000256" key="6">
    <source>
        <dbReference type="SAM" id="MobiDB-lite"/>
    </source>
</evidence>
<dbReference type="SUPFAM" id="SSF56281">
    <property type="entry name" value="Metallo-hydrolase/oxidoreductase"/>
    <property type="match status" value="1"/>
</dbReference>
<dbReference type="GO" id="GO:0016787">
    <property type="term" value="F:hydrolase activity"/>
    <property type="evidence" value="ECO:0007669"/>
    <property type="project" value="UniProtKB-KW"/>
</dbReference>
<keyword evidence="5" id="KW-0862">Zinc</keyword>
<evidence type="ECO:0000256" key="2">
    <source>
        <dbReference type="ARBA" id="ARBA00007749"/>
    </source>
</evidence>
<evidence type="ECO:0000256" key="1">
    <source>
        <dbReference type="ARBA" id="ARBA00001947"/>
    </source>
</evidence>
<dbReference type="InterPro" id="IPR051013">
    <property type="entry name" value="MBL_superfamily_lactonases"/>
</dbReference>
<name>A0AAW0QIQ3_9PEZI</name>
<dbReference type="SMART" id="SM00849">
    <property type="entry name" value="Lactamase_B"/>
    <property type="match status" value="1"/>
</dbReference>
<dbReference type="InterPro" id="IPR036866">
    <property type="entry name" value="RibonucZ/Hydroxyglut_hydro"/>
</dbReference>
<evidence type="ECO:0000256" key="3">
    <source>
        <dbReference type="ARBA" id="ARBA00022723"/>
    </source>
</evidence>
<feature type="domain" description="Metallo-beta-lactamase" evidence="7">
    <location>
        <begin position="39"/>
        <end position="341"/>
    </location>
</feature>
<dbReference type="GO" id="GO:0046872">
    <property type="term" value="F:metal ion binding"/>
    <property type="evidence" value="ECO:0007669"/>
    <property type="project" value="UniProtKB-KW"/>
</dbReference>
<evidence type="ECO:0000313" key="9">
    <source>
        <dbReference type="Proteomes" id="UP001392437"/>
    </source>
</evidence>
<organism evidence="8 9">
    <name type="scientific">Apiospora kogelbergensis</name>
    <dbReference type="NCBI Taxonomy" id="1337665"/>
    <lineage>
        <taxon>Eukaryota</taxon>
        <taxon>Fungi</taxon>
        <taxon>Dikarya</taxon>
        <taxon>Ascomycota</taxon>
        <taxon>Pezizomycotina</taxon>
        <taxon>Sordariomycetes</taxon>
        <taxon>Xylariomycetidae</taxon>
        <taxon>Amphisphaeriales</taxon>
        <taxon>Apiosporaceae</taxon>
        <taxon>Apiospora</taxon>
    </lineage>
</organism>
<proteinExistence type="inferred from homology"/>
<dbReference type="PANTHER" id="PTHR42978:SF2">
    <property type="entry name" value="102 KBASES UNSTABLE REGION: FROM 1 TO 119443"/>
    <property type="match status" value="1"/>
</dbReference>
<dbReference type="PANTHER" id="PTHR42978">
    <property type="entry name" value="QUORUM-QUENCHING LACTONASE YTNP-RELATED-RELATED"/>
    <property type="match status" value="1"/>
</dbReference>
<sequence>MTSPHTATVKLAALRAGHLTLPERLFVTDADPQRRNTVPSLAFLVQHEPSRTNLVFDLGVKRDLAGYAAAMRPHIAARQPTGAGAEADDDAGASLRKGGLDPAADIDFVVLSHVHWDHVGTPSDFAASTFLVGNGTLEVLKNGAGPRYPGELFNSDELPRDRTVEFPPVPSSQALSDIGRGEEENVVGYYERHAPKHTPTPESFDAKLPPRASSRITADTPKGEKGWAWTPLAGFSHTLDLYGDGSVYVVDSPGHIYGHVNLLVHTGEDKYVYLGGDCCHDPRIMAGEKGFAEYPDNQGGVRSVHTETAIARDTLGVIKAFAEAPAGLPGKKVKIEVVVAHDAIWAERNRGCFWPGTF</sequence>
<comment type="cofactor">
    <cofactor evidence="1">
        <name>Zn(2+)</name>
        <dbReference type="ChEBI" id="CHEBI:29105"/>
    </cofactor>
</comment>
<comment type="caution">
    <text evidence="8">The sequence shown here is derived from an EMBL/GenBank/DDBJ whole genome shotgun (WGS) entry which is preliminary data.</text>
</comment>
<gene>
    <name evidence="8" type="ORF">PG999_011482</name>
</gene>
<keyword evidence="9" id="KW-1185">Reference proteome</keyword>
<keyword evidence="3" id="KW-0479">Metal-binding</keyword>
<evidence type="ECO:0000256" key="4">
    <source>
        <dbReference type="ARBA" id="ARBA00022801"/>
    </source>
</evidence>
<reference evidence="8 9" key="1">
    <citation type="submission" date="2023-01" db="EMBL/GenBank/DDBJ databases">
        <title>Analysis of 21 Apiospora genomes using comparative genomics revels a genus with tremendous synthesis potential of carbohydrate active enzymes and secondary metabolites.</title>
        <authorList>
            <person name="Sorensen T."/>
        </authorList>
    </citation>
    <scope>NUCLEOTIDE SEQUENCE [LARGE SCALE GENOMIC DNA]</scope>
    <source>
        <strain evidence="8 9">CBS 117206</strain>
    </source>
</reference>
<comment type="similarity">
    <text evidence="2">Belongs to the metallo-beta-lactamase superfamily.</text>
</comment>
<dbReference type="Gene3D" id="3.60.15.10">
    <property type="entry name" value="Ribonuclease Z/Hydroxyacylglutathione hydrolase-like"/>
    <property type="match status" value="2"/>
</dbReference>
<keyword evidence="4" id="KW-0378">Hydrolase</keyword>
<accession>A0AAW0QIQ3</accession>
<evidence type="ECO:0000259" key="7">
    <source>
        <dbReference type="SMART" id="SM00849"/>
    </source>
</evidence>
<dbReference type="EMBL" id="JAQQWP010000009">
    <property type="protein sequence ID" value="KAK8101108.1"/>
    <property type="molecule type" value="Genomic_DNA"/>
</dbReference>
<dbReference type="CDD" id="cd07730">
    <property type="entry name" value="metallo-hydrolase-like_MBL-fold"/>
    <property type="match status" value="1"/>
</dbReference>
<dbReference type="AlphaFoldDB" id="A0AAW0QIQ3"/>
<protein>
    <recommendedName>
        <fullName evidence="7">Metallo-beta-lactamase domain-containing protein</fullName>
    </recommendedName>
</protein>
<dbReference type="Pfam" id="PF00753">
    <property type="entry name" value="Lactamase_B"/>
    <property type="match status" value="1"/>
</dbReference>
<dbReference type="Proteomes" id="UP001392437">
    <property type="component" value="Unassembled WGS sequence"/>
</dbReference>
<evidence type="ECO:0000313" key="8">
    <source>
        <dbReference type="EMBL" id="KAK8101108.1"/>
    </source>
</evidence>